<feature type="transmembrane region" description="Helical" evidence="5">
    <location>
        <begin position="221"/>
        <end position="243"/>
    </location>
</feature>
<evidence type="ECO:0000256" key="2">
    <source>
        <dbReference type="ARBA" id="ARBA00022803"/>
    </source>
</evidence>
<evidence type="ECO:0000256" key="3">
    <source>
        <dbReference type="PROSITE-ProRule" id="PRU00339"/>
    </source>
</evidence>
<organism evidence="6 7">
    <name type="scientific">Eiseniibacteriota bacterium</name>
    <dbReference type="NCBI Taxonomy" id="2212470"/>
    <lineage>
        <taxon>Bacteria</taxon>
        <taxon>Candidatus Eiseniibacteriota</taxon>
    </lineage>
</organism>
<dbReference type="Pfam" id="PF13432">
    <property type="entry name" value="TPR_16"/>
    <property type="match status" value="1"/>
</dbReference>
<evidence type="ECO:0000313" key="7">
    <source>
        <dbReference type="Proteomes" id="UP000697710"/>
    </source>
</evidence>
<dbReference type="Gene3D" id="1.25.40.10">
    <property type="entry name" value="Tetratricopeptide repeat domain"/>
    <property type="match status" value="2"/>
</dbReference>
<dbReference type="PANTHER" id="PTHR44227:SF3">
    <property type="entry name" value="PROTEIN O-MANNOSYL-TRANSFERASE TMTC4"/>
    <property type="match status" value="1"/>
</dbReference>
<dbReference type="InterPro" id="IPR052346">
    <property type="entry name" value="O-mannosyl-transferase_TMTC"/>
</dbReference>
<evidence type="ECO:0000256" key="4">
    <source>
        <dbReference type="SAM" id="MobiDB-lite"/>
    </source>
</evidence>
<evidence type="ECO:0000313" key="6">
    <source>
        <dbReference type="EMBL" id="MCA9726395.1"/>
    </source>
</evidence>
<feature type="transmembrane region" description="Helical" evidence="5">
    <location>
        <begin position="88"/>
        <end position="108"/>
    </location>
</feature>
<feature type="transmembrane region" description="Helical" evidence="5">
    <location>
        <begin position="140"/>
        <end position="160"/>
    </location>
</feature>
<dbReference type="SUPFAM" id="SSF48452">
    <property type="entry name" value="TPR-like"/>
    <property type="match status" value="1"/>
</dbReference>
<feature type="transmembrane region" description="Helical" evidence="5">
    <location>
        <begin position="264"/>
        <end position="283"/>
    </location>
</feature>
<feature type="repeat" description="TPR" evidence="3">
    <location>
        <begin position="507"/>
        <end position="540"/>
    </location>
</feature>
<keyword evidence="5" id="KW-0472">Membrane</keyword>
<proteinExistence type="predicted"/>
<feature type="transmembrane region" description="Helical" evidence="5">
    <location>
        <begin position="388"/>
        <end position="409"/>
    </location>
</feature>
<comment type="caution">
    <text evidence="6">The sequence shown here is derived from an EMBL/GenBank/DDBJ whole genome shotgun (WGS) entry which is preliminary data.</text>
</comment>
<evidence type="ECO:0000256" key="1">
    <source>
        <dbReference type="ARBA" id="ARBA00022737"/>
    </source>
</evidence>
<dbReference type="Pfam" id="PF13414">
    <property type="entry name" value="TPR_11"/>
    <property type="match status" value="1"/>
</dbReference>
<reference evidence="6" key="1">
    <citation type="submission" date="2020-04" db="EMBL/GenBank/DDBJ databases">
        <authorList>
            <person name="Zhang T."/>
        </authorList>
    </citation>
    <scope>NUCLEOTIDE SEQUENCE</scope>
    <source>
        <strain evidence="6">HKST-UBA01</strain>
    </source>
</reference>
<evidence type="ECO:0000256" key="5">
    <source>
        <dbReference type="SAM" id="Phobius"/>
    </source>
</evidence>
<dbReference type="PANTHER" id="PTHR44227">
    <property type="match status" value="1"/>
</dbReference>
<feature type="transmembrane region" description="Helical" evidence="5">
    <location>
        <begin position="303"/>
        <end position="326"/>
    </location>
</feature>
<keyword evidence="2 3" id="KW-0802">TPR repeat</keyword>
<keyword evidence="5" id="KW-0812">Transmembrane</keyword>
<feature type="repeat" description="TPR" evidence="3">
    <location>
        <begin position="432"/>
        <end position="465"/>
    </location>
</feature>
<keyword evidence="1" id="KW-0677">Repeat</keyword>
<dbReference type="EMBL" id="JAGQHR010000027">
    <property type="protein sequence ID" value="MCA9726395.1"/>
    <property type="molecule type" value="Genomic_DNA"/>
</dbReference>
<dbReference type="InterPro" id="IPR019734">
    <property type="entry name" value="TPR_rpt"/>
</dbReference>
<feature type="region of interest" description="Disordered" evidence="4">
    <location>
        <begin position="592"/>
        <end position="621"/>
    </location>
</feature>
<dbReference type="AlphaFoldDB" id="A0A956LY74"/>
<accession>A0A956LY74</accession>
<name>A0A956LY74_UNCEI</name>
<dbReference type="SMART" id="SM00028">
    <property type="entry name" value="TPR"/>
    <property type="match status" value="4"/>
</dbReference>
<dbReference type="Proteomes" id="UP000697710">
    <property type="component" value="Unassembled WGS sequence"/>
</dbReference>
<gene>
    <name evidence="6" type="ORF">KC729_01850</name>
</gene>
<keyword evidence="5" id="KW-1133">Transmembrane helix</keyword>
<feature type="transmembrane region" description="Helical" evidence="5">
    <location>
        <begin position="333"/>
        <end position="354"/>
    </location>
</feature>
<protein>
    <submittedName>
        <fullName evidence="6">Tetratricopeptide repeat protein</fullName>
    </submittedName>
</protein>
<dbReference type="PROSITE" id="PS50005">
    <property type="entry name" value="TPR"/>
    <property type="match status" value="2"/>
</dbReference>
<sequence>MRWLGLFFPLVLLVVVGALYLGSGDNDRLPDDTLAVWDNPTITTSDPGGVMWGRFYNMDTESRPVVRPIATLAHRLEFLAFHQDRRSYQWLLLGLHGLVGIGLFALFWRQFRSPLPAFAAGLVFVAHPALSSSVLELPGISEVLALWWGILSLLCADRALDPSREEPGRPWSVLAALFVLLAIWSKEAAAILIPTLLVWSWASRQESPTQTGSSRSSRLSAGAWLSIGVIVVGVVMMAHRLVSWQTMPASINAPAIMPDSGEPWGRRLVLGVAAIPTYLRLVFFPAKLAYTYDFAHDWAGPKLMLQVASGLLVVAALAAGTVFAVARRASRAALWLGFALFTVIGATGAVAPIGDYVSERMLYFLLPGVLGIALLAHQRWIAPRGEIWSAATFVLAILIAGGLGFRSLLRERDFRSLETLVDAQLEQHPNSAIAEYERGNQYLTRGQYAAARSHYDRATKLRPDLWMAWINIGASYFAQDEYGLARRAYTHALEGMDDEPAFRTAAARAHYNRGLVLMRQSENTDAAQDFEAALAVFPNHMAAHANLGFLYKNNTSYDEQAKLHLQRAYELDPDPERRKVLRDALDFIEDRAQQREEGLRRRRDAGLLPGEGIADTSGTER</sequence>
<dbReference type="InterPro" id="IPR011990">
    <property type="entry name" value="TPR-like_helical_dom_sf"/>
</dbReference>
<feature type="transmembrane region" description="Helical" evidence="5">
    <location>
        <begin position="172"/>
        <end position="201"/>
    </location>
</feature>
<reference evidence="6" key="2">
    <citation type="journal article" date="2021" name="Microbiome">
        <title>Successional dynamics and alternative stable states in a saline activated sludge microbial community over 9 years.</title>
        <authorList>
            <person name="Wang Y."/>
            <person name="Ye J."/>
            <person name="Ju F."/>
            <person name="Liu L."/>
            <person name="Boyd J.A."/>
            <person name="Deng Y."/>
            <person name="Parks D.H."/>
            <person name="Jiang X."/>
            <person name="Yin X."/>
            <person name="Woodcroft B.J."/>
            <person name="Tyson G.W."/>
            <person name="Hugenholtz P."/>
            <person name="Polz M.F."/>
            <person name="Zhang T."/>
        </authorList>
    </citation>
    <scope>NUCLEOTIDE SEQUENCE</scope>
    <source>
        <strain evidence="6">HKST-UBA01</strain>
    </source>
</reference>